<gene>
    <name evidence="7" type="ordered locus">Solca_4234</name>
</gene>
<comment type="subcellular location">
    <subcellularLocation>
        <location evidence="1">Membrane</location>
        <topology evidence="1">Multi-pass membrane protein</topology>
    </subcellularLocation>
</comment>
<evidence type="ECO:0000313" key="7">
    <source>
        <dbReference type="EMBL" id="AFD09224.1"/>
    </source>
</evidence>
<evidence type="ECO:0000256" key="5">
    <source>
        <dbReference type="SAM" id="Phobius"/>
    </source>
</evidence>
<protein>
    <submittedName>
        <fullName evidence="7">Putative membrane protein/domain protein</fullName>
    </submittedName>
</protein>
<feature type="transmembrane region" description="Helical" evidence="5">
    <location>
        <begin position="30"/>
        <end position="50"/>
    </location>
</feature>
<dbReference type="OrthoDB" id="9814143at2"/>
<dbReference type="HOGENOM" id="CLU_054176_2_0_10"/>
<keyword evidence="4 5" id="KW-0472">Membrane</keyword>
<organism evidence="7 8">
    <name type="scientific">Solitalea canadensis (strain ATCC 29591 / DSM 3403 / JCM 21819 / LMG 8368 / NBRC 15130 / NCIMB 12057 / USAM 9D)</name>
    <name type="common">Flexibacter canadensis</name>
    <dbReference type="NCBI Taxonomy" id="929556"/>
    <lineage>
        <taxon>Bacteria</taxon>
        <taxon>Pseudomonadati</taxon>
        <taxon>Bacteroidota</taxon>
        <taxon>Sphingobacteriia</taxon>
        <taxon>Sphingobacteriales</taxon>
        <taxon>Sphingobacteriaceae</taxon>
        <taxon>Solitalea</taxon>
    </lineage>
</organism>
<evidence type="ECO:0000256" key="3">
    <source>
        <dbReference type="ARBA" id="ARBA00022989"/>
    </source>
</evidence>
<dbReference type="PANTHER" id="PTHR38480">
    <property type="entry name" value="SLR0254 PROTEIN"/>
    <property type="match status" value="1"/>
</dbReference>
<evidence type="ECO:0000256" key="2">
    <source>
        <dbReference type="ARBA" id="ARBA00022692"/>
    </source>
</evidence>
<keyword evidence="3 5" id="KW-1133">Transmembrane helix</keyword>
<name>H8KLS0_SOLCM</name>
<dbReference type="GO" id="GO:0016020">
    <property type="term" value="C:membrane"/>
    <property type="evidence" value="ECO:0007669"/>
    <property type="project" value="UniProtKB-SubCell"/>
</dbReference>
<accession>H8KLS0</accession>
<dbReference type="PANTHER" id="PTHR38480:SF1">
    <property type="entry name" value="SLR0254 PROTEIN"/>
    <property type="match status" value="1"/>
</dbReference>
<dbReference type="RefSeq" id="WP_014682446.1">
    <property type="nucleotide sequence ID" value="NC_017770.1"/>
</dbReference>
<dbReference type="KEGG" id="scn:Solca_4234"/>
<feature type="transmembrane region" description="Helical" evidence="5">
    <location>
        <begin position="56"/>
        <end position="77"/>
    </location>
</feature>
<dbReference type="Proteomes" id="UP000007590">
    <property type="component" value="Chromosome"/>
</dbReference>
<reference evidence="7" key="1">
    <citation type="submission" date="2012-02" db="EMBL/GenBank/DDBJ databases">
        <title>The complete genome of Solitalea canadensis DSM 3403.</title>
        <authorList>
            <consortium name="US DOE Joint Genome Institute (JGI-PGF)"/>
            <person name="Lucas S."/>
            <person name="Copeland A."/>
            <person name="Lapidus A."/>
            <person name="Glavina del Rio T."/>
            <person name="Dalin E."/>
            <person name="Tice H."/>
            <person name="Bruce D."/>
            <person name="Goodwin L."/>
            <person name="Pitluck S."/>
            <person name="Peters L."/>
            <person name="Ovchinnikova G."/>
            <person name="Lu M."/>
            <person name="Kyrpides N."/>
            <person name="Mavromatis K."/>
            <person name="Ivanova N."/>
            <person name="Brettin T."/>
            <person name="Detter J.C."/>
            <person name="Han C."/>
            <person name="Larimer F."/>
            <person name="Land M."/>
            <person name="Hauser L."/>
            <person name="Markowitz V."/>
            <person name="Cheng J.-F."/>
            <person name="Hugenholtz P."/>
            <person name="Woyke T."/>
            <person name="Wu D."/>
            <person name="Spring S."/>
            <person name="Schroeder M."/>
            <person name="Kopitz M."/>
            <person name="Brambilla E."/>
            <person name="Klenk H.-P."/>
            <person name="Eisen J.A."/>
        </authorList>
    </citation>
    <scope>NUCLEOTIDE SEQUENCE</scope>
    <source>
        <strain evidence="7">DSM 3403</strain>
    </source>
</reference>
<dbReference type="Pfam" id="PF06271">
    <property type="entry name" value="RDD"/>
    <property type="match status" value="1"/>
</dbReference>
<dbReference type="EMBL" id="CP003349">
    <property type="protein sequence ID" value="AFD09224.1"/>
    <property type="molecule type" value="Genomic_DNA"/>
</dbReference>
<evidence type="ECO:0000256" key="1">
    <source>
        <dbReference type="ARBA" id="ARBA00004141"/>
    </source>
</evidence>
<dbReference type="eggNOG" id="COG1714">
    <property type="taxonomic scope" value="Bacteria"/>
</dbReference>
<dbReference type="InterPro" id="IPR010432">
    <property type="entry name" value="RDD"/>
</dbReference>
<keyword evidence="2 5" id="KW-0812">Transmembrane</keyword>
<sequence>MSTNISVQTAQNVYLDYELASVGDRILSTLIDWLIIVVYFLFWVVVFSTISQEPGFAFLSLLSLPVLFYHLLMEIFFNGQSIGKRAMKIQVVKLDGSTPSIGDYLLRWLLRIIDISTFYGVIGLVTIVANGKGQRIGDLAAGTTVVKLNSNKDYHDIPVTRIDPSYKVNFPEVTLLNDADINLIKKIINRSLKANREDMLGPVANKVKEITGVQSPLSDYVFLQIVISDYNHLAGITESVG</sequence>
<dbReference type="STRING" id="929556.Solca_4234"/>
<keyword evidence="8" id="KW-1185">Reference proteome</keyword>
<evidence type="ECO:0000259" key="6">
    <source>
        <dbReference type="Pfam" id="PF06271"/>
    </source>
</evidence>
<feature type="domain" description="RDD" evidence="6">
    <location>
        <begin position="19"/>
        <end position="142"/>
    </location>
</feature>
<evidence type="ECO:0000256" key="4">
    <source>
        <dbReference type="ARBA" id="ARBA00023136"/>
    </source>
</evidence>
<proteinExistence type="predicted"/>
<dbReference type="AlphaFoldDB" id="H8KLS0"/>
<evidence type="ECO:0000313" key="8">
    <source>
        <dbReference type="Proteomes" id="UP000007590"/>
    </source>
</evidence>